<name>K3VQ23_FUSPC</name>
<organism evidence="1 2">
    <name type="scientific">Fusarium pseudograminearum (strain CS3096)</name>
    <name type="common">Wheat and barley crown-rot fungus</name>
    <dbReference type="NCBI Taxonomy" id="1028729"/>
    <lineage>
        <taxon>Eukaryota</taxon>
        <taxon>Fungi</taxon>
        <taxon>Dikarya</taxon>
        <taxon>Ascomycota</taxon>
        <taxon>Pezizomycotina</taxon>
        <taxon>Sordariomycetes</taxon>
        <taxon>Hypocreomycetidae</taxon>
        <taxon>Hypocreales</taxon>
        <taxon>Nectriaceae</taxon>
        <taxon>Fusarium</taxon>
    </lineage>
</organism>
<dbReference type="KEGG" id="fpu:FPSE_03891"/>
<sequence length="49" mass="5323">MAPVRQRGPGHDRHCAETRPSLTPYATIIGARRGLCAASLKAIVLVVRR</sequence>
<dbReference type="EMBL" id="AFNW01000080">
    <property type="protein sequence ID" value="EKJ75943.1"/>
    <property type="molecule type" value="Genomic_DNA"/>
</dbReference>
<evidence type="ECO:0000313" key="1">
    <source>
        <dbReference type="EMBL" id="EKJ75943.1"/>
    </source>
</evidence>
<comment type="caution">
    <text evidence="1">The sequence shown here is derived from an EMBL/GenBank/DDBJ whole genome shotgun (WGS) entry which is preliminary data.</text>
</comment>
<keyword evidence="2" id="KW-1185">Reference proteome</keyword>
<reference evidence="1 2" key="1">
    <citation type="journal article" date="2012" name="PLoS Pathog.">
        <title>Comparative pathogenomics reveals horizontally acquired novel virulence genes in fungi infecting cereal hosts.</title>
        <authorList>
            <person name="Gardiner D.M."/>
            <person name="McDonald M.C."/>
            <person name="Covarelli L."/>
            <person name="Solomon P.S."/>
            <person name="Rusu A.G."/>
            <person name="Marshall M."/>
            <person name="Kazan K."/>
            <person name="Chakraborty S."/>
            <person name="McDonald B.A."/>
            <person name="Manners J.M."/>
        </authorList>
    </citation>
    <scope>NUCLEOTIDE SEQUENCE [LARGE SCALE GENOMIC DNA]</scope>
    <source>
        <strain evidence="1 2">CS3096</strain>
    </source>
</reference>
<dbReference type="HOGENOM" id="CLU_3143159_0_0_1"/>
<accession>K3VQ23</accession>
<protein>
    <submittedName>
        <fullName evidence="1">Uncharacterized protein</fullName>
    </submittedName>
</protein>
<gene>
    <name evidence="1" type="ORF">FPSE_03891</name>
</gene>
<dbReference type="GeneID" id="20362509"/>
<dbReference type="AlphaFoldDB" id="K3VQ23"/>
<evidence type="ECO:0000313" key="2">
    <source>
        <dbReference type="Proteomes" id="UP000007978"/>
    </source>
</evidence>
<proteinExistence type="predicted"/>
<dbReference type="RefSeq" id="XP_009255284.1">
    <property type="nucleotide sequence ID" value="XM_009257009.1"/>
</dbReference>
<dbReference type="Proteomes" id="UP000007978">
    <property type="component" value="Chromosome 1"/>
</dbReference>